<keyword evidence="5" id="KW-0378">Hydrolase</keyword>
<comment type="caution">
    <text evidence="9">The sequence shown here is derived from an EMBL/GenBank/DDBJ whole genome shotgun (WGS) entry which is preliminary data.</text>
</comment>
<feature type="binding site" evidence="8">
    <location>
        <position position="178"/>
    </location>
    <ligand>
        <name>Zn(2+)</name>
        <dbReference type="ChEBI" id="CHEBI:29105"/>
        <label>2</label>
    </ligand>
</feature>
<dbReference type="InterPro" id="IPR051464">
    <property type="entry name" value="Peptidase_M42_aminopept"/>
</dbReference>
<dbReference type="Pfam" id="PF05343">
    <property type="entry name" value="Peptidase_M42"/>
    <property type="match status" value="1"/>
</dbReference>
<name>A0A2M7T877_9ACTN</name>
<dbReference type="PANTHER" id="PTHR32481">
    <property type="entry name" value="AMINOPEPTIDASE"/>
    <property type="match status" value="1"/>
</dbReference>
<evidence type="ECO:0000256" key="2">
    <source>
        <dbReference type="ARBA" id="ARBA00022438"/>
    </source>
</evidence>
<evidence type="ECO:0000313" key="10">
    <source>
        <dbReference type="Proteomes" id="UP000230956"/>
    </source>
</evidence>
<dbReference type="Gene3D" id="3.40.630.10">
    <property type="entry name" value="Zn peptidases"/>
    <property type="match status" value="1"/>
</dbReference>
<keyword evidence="2" id="KW-0031">Aminopeptidase</keyword>
<gene>
    <name evidence="9" type="ORF">COY37_05230</name>
</gene>
<keyword evidence="4 8" id="KW-0479">Metal-binding</keyword>
<dbReference type="AlphaFoldDB" id="A0A2M7T877"/>
<dbReference type="GO" id="GO:0046872">
    <property type="term" value="F:metal ion binding"/>
    <property type="evidence" value="ECO:0007669"/>
    <property type="project" value="UniProtKB-UniRule"/>
</dbReference>
<dbReference type="InterPro" id="IPR008007">
    <property type="entry name" value="Peptidase_M42"/>
</dbReference>
<dbReference type="EMBL" id="PFNG01000125">
    <property type="protein sequence ID" value="PIZ39275.1"/>
    <property type="molecule type" value="Genomic_DNA"/>
</dbReference>
<evidence type="ECO:0000313" key="9">
    <source>
        <dbReference type="EMBL" id="PIZ39275.1"/>
    </source>
</evidence>
<feature type="binding site" evidence="8">
    <location>
        <position position="321"/>
    </location>
    <ligand>
        <name>Zn(2+)</name>
        <dbReference type="ChEBI" id="CHEBI:29105"/>
        <label>2</label>
    </ligand>
</feature>
<comment type="cofactor">
    <cofactor evidence="8">
        <name>a divalent metal cation</name>
        <dbReference type="ChEBI" id="CHEBI:60240"/>
    </cofactor>
    <text evidence="8">Binds 2 divalent metal cations per subunit.</text>
</comment>
<dbReference type="PIRSF" id="PIRSF001123">
    <property type="entry name" value="PepA_GA"/>
    <property type="match status" value="1"/>
</dbReference>
<dbReference type="GO" id="GO:0004177">
    <property type="term" value="F:aminopeptidase activity"/>
    <property type="evidence" value="ECO:0007669"/>
    <property type="project" value="UniProtKB-UniRule"/>
</dbReference>
<dbReference type="SUPFAM" id="SSF53187">
    <property type="entry name" value="Zn-dependent exopeptidases"/>
    <property type="match status" value="1"/>
</dbReference>
<dbReference type="GO" id="GO:0006508">
    <property type="term" value="P:proteolysis"/>
    <property type="evidence" value="ECO:0007669"/>
    <property type="project" value="UniProtKB-KW"/>
</dbReference>
<dbReference type="PANTHER" id="PTHR32481:SF0">
    <property type="entry name" value="AMINOPEPTIDASE YPDE-RELATED"/>
    <property type="match status" value="1"/>
</dbReference>
<dbReference type="SUPFAM" id="SSF101821">
    <property type="entry name" value="Aminopeptidase/glucanase lid domain"/>
    <property type="match status" value="1"/>
</dbReference>
<evidence type="ECO:0000256" key="8">
    <source>
        <dbReference type="PIRSR" id="PIRSR001123-2"/>
    </source>
</evidence>
<evidence type="ECO:0000256" key="3">
    <source>
        <dbReference type="ARBA" id="ARBA00022670"/>
    </source>
</evidence>
<organism evidence="9 10">
    <name type="scientific">Candidatus Aquicultor secundus</name>
    <dbReference type="NCBI Taxonomy" id="1973895"/>
    <lineage>
        <taxon>Bacteria</taxon>
        <taxon>Bacillati</taxon>
        <taxon>Actinomycetota</taxon>
        <taxon>Candidatus Aquicultoria</taxon>
        <taxon>Candidatus Aquicultorales</taxon>
        <taxon>Candidatus Aquicultoraceae</taxon>
        <taxon>Candidatus Aquicultor</taxon>
    </lineage>
</organism>
<evidence type="ECO:0000256" key="4">
    <source>
        <dbReference type="ARBA" id="ARBA00022723"/>
    </source>
</evidence>
<reference evidence="10" key="1">
    <citation type="submission" date="2017-09" db="EMBL/GenBank/DDBJ databases">
        <title>Depth-based differentiation of microbial function through sediment-hosted aquifers and enrichment of novel symbionts in the deep terrestrial subsurface.</title>
        <authorList>
            <person name="Probst A.J."/>
            <person name="Ladd B."/>
            <person name="Jarett J.K."/>
            <person name="Geller-Mcgrath D.E."/>
            <person name="Sieber C.M.K."/>
            <person name="Emerson J.B."/>
            <person name="Anantharaman K."/>
            <person name="Thomas B.C."/>
            <person name="Malmstrom R."/>
            <person name="Stieglmeier M."/>
            <person name="Klingl A."/>
            <person name="Woyke T."/>
            <person name="Ryan C.M."/>
            <person name="Banfield J.F."/>
        </authorList>
    </citation>
    <scope>NUCLEOTIDE SEQUENCE [LARGE SCALE GENOMIC DNA]</scope>
</reference>
<evidence type="ECO:0000256" key="5">
    <source>
        <dbReference type="ARBA" id="ARBA00022801"/>
    </source>
</evidence>
<dbReference type="Proteomes" id="UP000230956">
    <property type="component" value="Unassembled WGS sequence"/>
</dbReference>
<accession>A0A2M7T877</accession>
<evidence type="ECO:0000256" key="7">
    <source>
        <dbReference type="PIRSR" id="PIRSR001123-1"/>
    </source>
</evidence>
<keyword evidence="3" id="KW-0645">Protease</keyword>
<proteinExistence type="inferred from homology"/>
<feature type="binding site" evidence="8">
    <location>
        <position position="178"/>
    </location>
    <ligand>
        <name>Zn(2+)</name>
        <dbReference type="ChEBI" id="CHEBI:29105"/>
        <label>1</label>
    </ligand>
</feature>
<dbReference type="InterPro" id="IPR023367">
    <property type="entry name" value="Peptidase_M42_dom2"/>
</dbReference>
<dbReference type="CDD" id="cd05656">
    <property type="entry name" value="M42_Frv"/>
    <property type="match status" value="1"/>
</dbReference>
<dbReference type="RefSeq" id="WP_286677443.1">
    <property type="nucleotide sequence ID" value="NZ_MNXI01000007.1"/>
</dbReference>
<comment type="similarity">
    <text evidence="1 6">Belongs to the peptidase M42 family.</text>
</comment>
<sequence length="356" mass="38291">MSDSIKLLEELVNASGVSGFEGDVRQLIRRHLESITDIEVDNLGSIIAQKKGTSDQPRIMIAGHMDEVGLMVSFITKEGFIKFQPLGGWWDQVMLAHRVTVKGTKGDVPGIIGSKPPHVLSPEERKRVVEMKDMFIDIGASSDADVKDMGIKPGDPIVPESPFTRMKKDNMLMGKALDNRVGCAVFMEVVKRLTDIDHPNSVFGVGTVQEEVGLRGAKSSAALINPDVAIAAEVSIAGDTPGVGENEAQAKLGKGPSIVVLDGSLIPNTKLRDLAVTTAEENNIPHQFQAGVRGGTDAGRIHLHGTGVPSLVIGVPTRYIHSHVSIMDHNDFENAVNLIVEVVKKLDMNAVKNLKP</sequence>
<feature type="active site" description="Proton acceptor" evidence="7">
    <location>
        <position position="210"/>
    </location>
</feature>
<dbReference type="Gene3D" id="2.40.30.40">
    <property type="entry name" value="Peptidase M42, domain 2"/>
    <property type="match status" value="1"/>
</dbReference>
<evidence type="ECO:0000256" key="1">
    <source>
        <dbReference type="ARBA" id="ARBA00006272"/>
    </source>
</evidence>
<feature type="binding site" evidence="8">
    <location>
        <position position="64"/>
    </location>
    <ligand>
        <name>Zn(2+)</name>
        <dbReference type="ChEBI" id="CHEBI:29105"/>
        <label>1</label>
    </ligand>
</feature>
<evidence type="ECO:0000256" key="6">
    <source>
        <dbReference type="PIRNR" id="PIRNR001123"/>
    </source>
</evidence>
<protein>
    <submittedName>
        <fullName evidence="9">Peptidase M28</fullName>
    </submittedName>
</protein>
<feature type="binding site" evidence="8">
    <location>
        <position position="233"/>
    </location>
    <ligand>
        <name>Zn(2+)</name>
        <dbReference type="ChEBI" id="CHEBI:29105"/>
        <label>1</label>
    </ligand>
</feature>
<feature type="binding site" evidence="8">
    <location>
        <position position="211"/>
    </location>
    <ligand>
        <name>Zn(2+)</name>
        <dbReference type="ChEBI" id="CHEBI:29105"/>
        <label>2</label>
    </ligand>
</feature>